<comment type="caution">
    <text evidence="1">The sequence shown here is derived from an EMBL/GenBank/DDBJ whole genome shotgun (WGS) entry which is preliminary data.</text>
</comment>
<sequence length="23" mass="2663">MKFEGIRHAKAVWLDRACVHHAS</sequence>
<dbReference type="AlphaFoldDB" id="A0AAD6W5N7"/>
<organism evidence="1 2">
    <name type="scientific">Populus alba x Populus x berolinensis</name>
    <dbReference type="NCBI Taxonomy" id="444605"/>
    <lineage>
        <taxon>Eukaryota</taxon>
        <taxon>Viridiplantae</taxon>
        <taxon>Streptophyta</taxon>
        <taxon>Embryophyta</taxon>
        <taxon>Tracheophyta</taxon>
        <taxon>Spermatophyta</taxon>
        <taxon>Magnoliopsida</taxon>
        <taxon>eudicotyledons</taxon>
        <taxon>Gunneridae</taxon>
        <taxon>Pentapetalae</taxon>
        <taxon>rosids</taxon>
        <taxon>fabids</taxon>
        <taxon>Malpighiales</taxon>
        <taxon>Salicaceae</taxon>
        <taxon>Saliceae</taxon>
        <taxon>Populus</taxon>
    </lineage>
</organism>
<dbReference type="Proteomes" id="UP001164929">
    <property type="component" value="Chromosome 4"/>
</dbReference>
<name>A0AAD6W5N7_9ROSI</name>
<accession>A0AAD6W5N7</accession>
<dbReference type="EMBL" id="JAQIZT010000004">
    <property type="protein sequence ID" value="KAJ7000233.1"/>
    <property type="molecule type" value="Genomic_DNA"/>
</dbReference>
<evidence type="ECO:0000313" key="2">
    <source>
        <dbReference type="Proteomes" id="UP001164929"/>
    </source>
</evidence>
<reference evidence="1 2" key="1">
    <citation type="journal article" date="2023" name="Mol. Ecol. Resour.">
        <title>Chromosome-level genome assembly of a triploid poplar Populus alba 'Berolinensis'.</title>
        <authorList>
            <person name="Chen S."/>
            <person name="Yu Y."/>
            <person name="Wang X."/>
            <person name="Wang S."/>
            <person name="Zhang T."/>
            <person name="Zhou Y."/>
            <person name="He R."/>
            <person name="Meng N."/>
            <person name="Wang Y."/>
            <person name="Liu W."/>
            <person name="Liu Z."/>
            <person name="Liu J."/>
            <person name="Guo Q."/>
            <person name="Huang H."/>
            <person name="Sederoff R.R."/>
            <person name="Wang G."/>
            <person name="Qu G."/>
            <person name="Chen S."/>
        </authorList>
    </citation>
    <scope>NUCLEOTIDE SEQUENCE [LARGE SCALE GENOMIC DNA]</scope>
    <source>
        <strain evidence="1">SC-2020</strain>
    </source>
</reference>
<protein>
    <submittedName>
        <fullName evidence="1">Uncharacterized protein</fullName>
    </submittedName>
</protein>
<keyword evidence="2" id="KW-1185">Reference proteome</keyword>
<evidence type="ECO:0000313" key="1">
    <source>
        <dbReference type="EMBL" id="KAJ7000233.1"/>
    </source>
</evidence>
<proteinExistence type="predicted"/>
<gene>
    <name evidence="1" type="ORF">NC653_010878</name>
</gene>